<dbReference type="InterPro" id="IPR032710">
    <property type="entry name" value="NTF2-like_dom_sf"/>
</dbReference>
<dbReference type="RefSeq" id="WP_030533212.1">
    <property type="nucleotide sequence ID" value="NZ_JOIJ01000012.1"/>
</dbReference>
<protein>
    <submittedName>
        <fullName evidence="3">Uncharacterized protein</fullName>
    </submittedName>
</protein>
<feature type="transmembrane region" description="Helical" evidence="2">
    <location>
        <begin position="12"/>
        <end position="30"/>
    </location>
</feature>
<proteinExistence type="predicted"/>
<accession>A0A660C774</accession>
<evidence type="ECO:0000313" key="3">
    <source>
        <dbReference type="EMBL" id="TWH18254.1"/>
    </source>
</evidence>
<feature type="region of interest" description="Disordered" evidence="1">
    <location>
        <begin position="45"/>
        <end position="73"/>
    </location>
</feature>
<evidence type="ECO:0000256" key="2">
    <source>
        <dbReference type="SAM" id="Phobius"/>
    </source>
</evidence>
<evidence type="ECO:0000313" key="4">
    <source>
        <dbReference type="Proteomes" id="UP000317303"/>
    </source>
</evidence>
<dbReference type="EMBL" id="VLJV01000001">
    <property type="protein sequence ID" value="TWH18254.1"/>
    <property type="molecule type" value="Genomic_DNA"/>
</dbReference>
<dbReference type="AlphaFoldDB" id="A0A660C774"/>
<dbReference type="Proteomes" id="UP000317303">
    <property type="component" value="Unassembled WGS sequence"/>
</dbReference>
<keyword evidence="4" id="KW-1185">Reference proteome</keyword>
<gene>
    <name evidence="3" type="ORF">JD82_00069</name>
</gene>
<keyword evidence="2" id="KW-1133">Transmembrane helix</keyword>
<dbReference type="SUPFAM" id="SSF54427">
    <property type="entry name" value="NTF2-like"/>
    <property type="match status" value="1"/>
</dbReference>
<organism evidence="3 4">
    <name type="scientific">Prauserella rugosa</name>
    <dbReference type="NCBI Taxonomy" id="43354"/>
    <lineage>
        <taxon>Bacteria</taxon>
        <taxon>Bacillati</taxon>
        <taxon>Actinomycetota</taxon>
        <taxon>Actinomycetes</taxon>
        <taxon>Pseudonocardiales</taxon>
        <taxon>Pseudonocardiaceae</taxon>
        <taxon>Prauserella</taxon>
    </lineage>
</organism>
<keyword evidence="2" id="KW-0472">Membrane</keyword>
<name>A0A660C774_9PSEU</name>
<evidence type="ECO:0000256" key="1">
    <source>
        <dbReference type="SAM" id="MobiDB-lite"/>
    </source>
</evidence>
<keyword evidence="2" id="KW-0812">Transmembrane</keyword>
<sequence>MPTTTLPHRRWLVPVLVAVVALTVGGGLVAREIYQVPQSAADATAPATSTAPASAPPEEQPGPTRVQMAGDAAAHPEADAVRQVLQDYFDAINDRDYDLWVTTVVGDRAAVQPEDVWRANYRSTRDGSIRVYRIESAPEDQLTALVGFTSVQSATDAPDDLPSECIRWRLAFPLTAEEGEWRIGTVPPGTVPEQARC</sequence>
<reference evidence="3 4" key="1">
    <citation type="submission" date="2019-07" db="EMBL/GenBank/DDBJ databases">
        <title>R&amp;d 2014.</title>
        <authorList>
            <person name="Klenk H.-P."/>
        </authorList>
    </citation>
    <scope>NUCLEOTIDE SEQUENCE [LARGE SCALE GENOMIC DNA]</scope>
    <source>
        <strain evidence="3 4">DSM 43194</strain>
    </source>
</reference>
<comment type="caution">
    <text evidence="3">The sequence shown here is derived from an EMBL/GenBank/DDBJ whole genome shotgun (WGS) entry which is preliminary data.</text>
</comment>